<protein>
    <submittedName>
        <fullName evidence="2">Uncharacterized protein</fullName>
    </submittedName>
</protein>
<dbReference type="Proteomes" id="UP000823775">
    <property type="component" value="Unassembled WGS sequence"/>
</dbReference>
<feature type="coiled-coil region" evidence="1">
    <location>
        <begin position="48"/>
        <end position="78"/>
    </location>
</feature>
<keyword evidence="1" id="KW-0175">Coiled coil</keyword>
<comment type="caution">
    <text evidence="2">The sequence shown here is derived from an EMBL/GenBank/DDBJ whole genome shotgun (WGS) entry which is preliminary data.</text>
</comment>
<dbReference type="EMBL" id="JACEIK010002071">
    <property type="protein sequence ID" value="MCD9558883.1"/>
    <property type="molecule type" value="Genomic_DNA"/>
</dbReference>
<accession>A0ABS8UJ23</accession>
<gene>
    <name evidence="2" type="ORF">HAX54_016565</name>
</gene>
<proteinExistence type="predicted"/>
<evidence type="ECO:0000313" key="2">
    <source>
        <dbReference type="EMBL" id="MCD9558883.1"/>
    </source>
</evidence>
<evidence type="ECO:0000256" key="1">
    <source>
        <dbReference type="SAM" id="Coils"/>
    </source>
</evidence>
<sequence length="200" mass="23364">MDEDDPMLNAGVRCRHDILLQMQTSWSDHNPRRRFWSYPRCKMQYDDLKEEEIQLDEIESLQNQYENLNINSVDLEDSKEKGDAKEKGGLKEKNVFCWQFQFGIVMEQHLDIVRKLQFGLEMKLTFDIVLLLYFGNSILMLFEYPKSWRTQALDSEVGMPLSIINTSIICLEENSAAIEGLVDVEGIVSEEEYENQLPIS</sequence>
<name>A0ABS8UJ23_DATST</name>
<reference evidence="2 3" key="1">
    <citation type="journal article" date="2021" name="BMC Genomics">
        <title>Datura genome reveals duplications of psychoactive alkaloid biosynthetic genes and high mutation rate following tissue culture.</title>
        <authorList>
            <person name="Rajewski A."/>
            <person name="Carter-House D."/>
            <person name="Stajich J."/>
            <person name="Litt A."/>
        </authorList>
    </citation>
    <scope>NUCLEOTIDE SEQUENCE [LARGE SCALE GENOMIC DNA]</scope>
    <source>
        <strain evidence="2">AR-01</strain>
    </source>
</reference>
<keyword evidence="3" id="KW-1185">Reference proteome</keyword>
<organism evidence="2 3">
    <name type="scientific">Datura stramonium</name>
    <name type="common">Jimsonweed</name>
    <name type="synonym">Common thornapple</name>
    <dbReference type="NCBI Taxonomy" id="4076"/>
    <lineage>
        <taxon>Eukaryota</taxon>
        <taxon>Viridiplantae</taxon>
        <taxon>Streptophyta</taxon>
        <taxon>Embryophyta</taxon>
        <taxon>Tracheophyta</taxon>
        <taxon>Spermatophyta</taxon>
        <taxon>Magnoliopsida</taxon>
        <taxon>eudicotyledons</taxon>
        <taxon>Gunneridae</taxon>
        <taxon>Pentapetalae</taxon>
        <taxon>asterids</taxon>
        <taxon>lamiids</taxon>
        <taxon>Solanales</taxon>
        <taxon>Solanaceae</taxon>
        <taxon>Solanoideae</taxon>
        <taxon>Datureae</taxon>
        <taxon>Datura</taxon>
    </lineage>
</organism>
<evidence type="ECO:0000313" key="3">
    <source>
        <dbReference type="Proteomes" id="UP000823775"/>
    </source>
</evidence>